<keyword evidence="1" id="KW-0479">Metal-binding</keyword>
<dbReference type="PROSITE" id="PS51379">
    <property type="entry name" value="4FE4S_FER_2"/>
    <property type="match status" value="2"/>
</dbReference>
<accession>A0AAW5F3I5</accession>
<dbReference type="InterPro" id="IPR007525">
    <property type="entry name" value="FrhB_FdhB_C"/>
</dbReference>
<dbReference type="Proteomes" id="UP001203136">
    <property type="component" value="Unassembled WGS sequence"/>
</dbReference>
<sequence>MEPIKITDNKKCSGCSACYNKCPVEAIEMLPDKEGFLYPEADKGKCIGCGLCVDVCPYYKKNIVEEDKQLCFAAFNKSEKEREISSSGGIFVLLAKEIIKNNGVVFGAAYDRNFMVYHTGVENCKDLLNILGSKYVQSKVGDSYKKVEVILKQNREVLFAGTTCQIGGLRSYLGKVYPKLYCIDFICLGVPSPQVWEKYLKTFFDDIKTVNFKDKTRGWHRFSLDIKGKNTHFNRDGRNTYYFTGYFNGLYSRPSCSECIFKEGNRISDITLADCWGYPVIAPELDDNKGLSSIVIHSAKGIKLFEAIKKDLVLKKSEINLIKKYNENYCKSAPLGNRREEFWSDMDRLPYKNVCKKYCEPIKSDIISRIERKMVEVLKIYKNKRHL</sequence>
<dbReference type="PANTHER" id="PTHR43193">
    <property type="match status" value="1"/>
</dbReference>
<evidence type="ECO:0000256" key="3">
    <source>
        <dbReference type="ARBA" id="ARBA00023014"/>
    </source>
</evidence>
<protein>
    <submittedName>
        <fullName evidence="5">Coenzyme F420 hydrogenase/dehydrogenase, beta subunit C-terminal domain</fullName>
    </submittedName>
</protein>
<feature type="domain" description="4Fe-4S ferredoxin-type" evidence="4">
    <location>
        <begin position="2"/>
        <end position="32"/>
    </location>
</feature>
<evidence type="ECO:0000256" key="1">
    <source>
        <dbReference type="ARBA" id="ARBA00022723"/>
    </source>
</evidence>
<dbReference type="Gene3D" id="3.30.70.20">
    <property type="match status" value="1"/>
</dbReference>
<feature type="domain" description="4Fe-4S ferredoxin-type" evidence="4">
    <location>
        <begin position="37"/>
        <end position="66"/>
    </location>
</feature>
<dbReference type="PROSITE" id="PS00198">
    <property type="entry name" value="4FE4S_FER_1"/>
    <property type="match status" value="2"/>
</dbReference>
<name>A0AAW5F3I5_CLOSY</name>
<dbReference type="SUPFAM" id="SSF54862">
    <property type="entry name" value="4Fe-4S ferredoxins"/>
    <property type="match status" value="1"/>
</dbReference>
<proteinExistence type="predicted"/>
<dbReference type="InterPro" id="IPR017896">
    <property type="entry name" value="4Fe4S_Fe-S-bd"/>
</dbReference>
<dbReference type="InterPro" id="IPR017900">
    <property type="entry name" value="4Fe4S_Fe_S_CS"/>
</dbReference>
<dbReference type="RefSeq" id="WP_003498843.1">
    <property type="nucleotide sequence ID" value="NZ_JADNHH010000011.1"/>
</dbReference>
<keyword evidence="2" id="KW-0408">Iron</keyword>
<evidence type="ECO:0000313" key="6">
    <source>
        <dbReference type="Proteomes" id="UP001203136"/>
    </source>
</evidence>
<dbReference type="Pfam" id="PF04432">
    <property type="entry name" value="FrhB_FdhB_C"/>
    <property type="match status" value="1"/>
</dbReference>
<evidence type="ECO:0000256" key="2">
    <source>
        <dbReference type="ARBA" id="ARBA00023004"/>
    </source>
</evidence>
<dbReference type="GO" id="GO:0046872">
    <property type="term" value="F:metal ion binding"/>
    <property type="evidence" value="ECO:0007669"/>
    <property type="project" value="UniProtKB-KW"/>
</dbReference>
<comment type="caution">
    <text evidence="5">The sequence shown here is derived from an EMBL/GenBank/DDBJ whole genome shotgun (WGS) entry which is preliminary data.</text>
</comment>
<gene>
    <name evidence="5" type="ORF">K5I21_12025</name>
</gene>
<dbReference type="AlphaFoldDB" id="A0AAW5F3I5"/>
<dbReference type="EMBL" id="JAINVB010000001">
    <property type="protein sequence ID" value="MCK0086587.1"/>
    <property type="molecule type" value="Genomic_DNA"/>
</dbReference>
<dbReference type="InterPro" id="IPR052977">
    <property type="entry name" value="Polyferredoxin-like_ET"/>
</dbReference>
<dbReference type="PANTHER" id="PTHR43193:SF2">
    <property type="entry name" value="POLYFERREDOXIN PROTEIN FWDF"/>
    <property type="match status" value="1"/>
</dbReference>
<reference evidence="5" key="1">
    <citation type="journal article" date="2022" name="Cell Host Microbe">
        <title>Colonization of the live biotherapeutic product VE303 and modulation of the microbiota and metabolites in healthy volunteers.</title>
        <authorList>
            <person name="Dsouza M."/>
            <person name="Menon R."/>
            <person name="Crossette E."/>
            <person name="Bhattarai S.K."/>
            <person name="Schneider J."/>
            <person name="Kim Y.G."/>
            <person name="Reddy S."/>
            <person name="Caballero S."/>
            <person name="Felix C."/>
            <person name="Cornacchione L."/>
            <person name="Hendrickson J."/>
            <person name="Watson A.R."/>
            <person name="Minot S.S."/>
            <person name="Greenfield N."/>
            <person name="Schopf L."/>
            <person name="Szabady R."/>
            <person name="Patarroyo J."/>
            <person name="Smith W."/>
            <person name="Harrison P."/>
            <person name="Kuijper E.J."/>
            <person name="Kelly C.P."/>
            <person name="Olle B."/>
            <person name="Bobilev D."/>
            <person name="Silber J.L."/>
            <person name="Bucci V."/>
            <person name="Roberts B."/>
            <person name="Faith J."/>
            <person name="Norman J.M."/>
        </authorList>
    </citation>
    <scope>NUCLEOTIDE SEQUENCE</scope>
    <source>
        <strain evidence="5">VE303-04</strain>
    </source>
</reference>
<dbReference type="Pfam" id="PF12838">
    <property type="entry name" value="Fer4_7"/>
    <property type="match status" value="1"/>
</dbReference>
<keyword evidence="3" id="KW-0411">Iron-sulfur</keyword>
<evidence type="ECO:0000313" key="5">
    <source>
        <dbReference type="EMBL" id="MCK0086587.1"/>
    </source>
</evidence>
<dbReference type="GO" id="GO:0051536">
    <property type="term" value="F:iron-sulfur cluster binding"/>
    <property type="evidence" value="ECO:0007669"/>
    <property type="project" value="UniProtKB-KW"/>
</dbReference>
<evidence type="ECO:0000259" key="4">
    <source>
        <dbReference type="PROSITE" id="PS51379"/>
    </source>
</evidence>
<organism evidence="5 6">
    <name type="scientific">Clostridium symbiosum</name>
    <name type="common">Bacteroides symbiosus</name>
    <dbReference type="NCBI Taxonomy" id="1512"/>
    <lineage>
        <taxon>Bacteria</taxon>
        <taxon>Bacillati</taxon>
        <taxon>Bacillota</taxon>
        <taxon>Clostridia</taxon>
        <taxon>Lachnospirales</taxon>
        <taxon>Lachnospiraceae</taxon>
        <taxon>Otoolea</taxon>
    </lineage>
</organism>